<accession>A0ABX8WKT3</accession>
<keyword evidence="2" id="KW-1185">Reference proteome</keyword>
<dbReference type="Proteomes" id="UP000825799">
    <property type="component" value="Chromosome"/>
</dbReference>
<name>A0ABX8WKT3_9HYPH</name>
<proteinExistence type="predicted"/>
<sequence length="219" mass="23910">MALSVLDRPLPIGEQTGRFCAGIGLCGIKKDLEPMPVTAGHDKDVVAVHGCIRDQKRLVGRKALRPATGGRACVGKLGATLHFGTHNQRSGQIGRDIEHAPGRAMDDPEFILAREISDVITRRESELMGLTEGDTASDRHRSDWPSSFLAHSDSRAQALIAWTLALVLAIIRVERSAWADRSTIGDTDLRRFTFASVKADLPDLHALSGVILLRLLPRR</sequence>
<evidence type="ECO:0000313" key="2">
    <source>
        <dbReference type="Proteomes" id="UP000825799"/>
    </source>
</evidence>
<dbReference type="RefSeq" id="WP_220305763.1">
    <property type="nucleotide sequence ID" value="NZ_CP080590.1"/>
</dbReference>
<dbReference type="EMBL" id="CP080590">
    <property type="protein sequence ID" value="QYO77302.1"/>
    <property type="molecule type" value="Genomic_DNA"/>
</dbReference>
<reference evidence="1 2" key="1">
    <citation type="submission" date="2021-08" db="EMBL/GenBank/DDBJ databases">
        <title>Devosia salina sp. nov., isolated from the South China Sea sediment.</title>
        <authorList>
            <person name="Zhou Z."/>
        </authorList>
    </citation>
    <scope>NUCLEOTIDE SEQUENCE [LARGE SCALE GENOMIC DNA]</scope>
    <source>
        <strain evidence="1 2">SCS-3</strain>
    </source>
</reference>
<protein>
    <submittedName>
        <fullName evidence="1">Uncharacterized protein</fullName>
    </submittedName>
</protein>
<evidence type="ECO:0000313" key="1">
    <source>
        <dbReference type="EMBL" id="QYO77302.1"/>
    </source>
</evidence>
<organism evidence="1 2">
    <name type="scientific">Devosia salina</name>
    <dbReference type="NCBI Taxonomy" id="2860336"/>
    <lineage>
        <taxon>Bacteria</taxon>
        <taxon>Pseudomonadati</taxon>
        <taxon>Pseudomonadota</taxon>
        <taxon>Alphaproteobacteria</taxon>
        <taxon>Hyphomicrobiales</taxon>
        <taxon>Devosiaceae</taxon>
        <taxon>Devosia</taxon>
    </lineage>
</organism>
<gene>
    <name evidence="1" type="ORF">K1X15_01575</name>
</gene>